<dbReference type="EMBL" id="JAEOAH010000006">
    <property type="protein sequence ID" value="MBK3494650.1"/>
    <property type="molecule type" value="Genomic_DNA"/>
</dbReference>
<dbReference type="GO" id="GO:0016787">
    <property type="term" value="F:hydrolase activity"/>
    <property type="evidence" value="ECO:0007669"/>
    <property type="project" value="UniProtKB-KW"/>
</dbReference>
<dbReference type="Gene3D" id="3.90.79.10">
    <property type="entry name" value="Nucleoside Triphosphate Pyrophosphohydrolase"/>
    <property type="match status" value="1"/>
</dbReference>
<accession>A0ABS1H5G0</accession>
<dbReference type="SUPFAM" id="SSF55811">
    <property type="entry name" value="Nudix"/>
    <property type="match status" value="1"/>
</dbReference>
<evidence type="ECO:0000313" key="5">
    <source>
        <dbReference type="Proteomes" id="UP000618943"/>
    </source>
</evidence>
<dbReference type="InterPro" id="IPR020476">
    <property type="entry name" value="Nudix_hydrolase"/>
</dbReference>
<keyword evidence="5" id="KW-1185">Reference proteome</keyword>
<evidence type="ECO:0000256" key="2">
    <source>
        <dbReference type="ARBA" id="ARBA00022801"/>
    </source>
</evidence>
<dbReference type="PROSITE" id="PS51462">
    <property type="entry name" value="NUDIX"/>
    <property type="match status" value="1"/>
</dbReference>
<protein>
    <submittedName>
        <fullName evidence="4">NUDIX hydrolase</fullName>
    </submittedName>
</protein>
<dbReference type="InterPro" id="IPR000086">
    <property type="entry name" value="NUDIX_hydrolase_dom"/>
</dbReference>
<reference evidence="4 5" key="1">
    <citation type="submission" date="2020-12" db="EMBL/GenBank/DDBJ databases">
        <title>YIM B01967 draft genome.</title>
        <authorList>
            <person name="Yan X."/>
        </authorList>
    </citation>
    <scope>NUCLEOTIDE SEQUENCE [LARGE SCALE GENOMIC DNA]</scope>
    <source>
        <strain evidence="4 5">YIM B01967</strain>
    </source>
</reference>
<keyword evidence="2 4" id="KW-0378">Hydrolase</keyword>
<proteinExistence type="predicted"/>
<dbReference type="CDD" id="cd04688">
    <property type="entry name" value="NUDIX_Hydrolase"/>
    <property type="match status" value="1"/>
</dbReference>
<dbReference type="PRINTS" id="PR00502">
    <property type="entry name" value="NUDIXFAMILY"/>
</dbReference>
<comment type="caution">
    <text evidence="4">The sequence shown here is derived from an EMBL/GenBank/DDBJ whole genome shotgun (WGS) entry which is preliminary data.</text>
</comment>
<evidence type="ECO:0000313" key="4">
    <source>
        <dbReference type="EMBL" id="MBK3494650.1"/>
    </source>
</evidence>
<evidence type="ECO:0000256" key="1">
    <source>
        <dbReference type="ARBA" id="ARBA00001946"/>
    </source>
</evidence>
<sequence length="155" mass="18317">MDICFKVDEGIFNYRTACVWIHNDKILIHKNKKDDFWALPGGRVKIGEASQNSIVRECYEELGVHIHVDRLLWIVENFFEFAGREFHEIGLYYTVSSEDHSLYDKEQPFYGIEGEKLIYRWVTADELQNLKLHPLPIKEKLFALSQNIEQLIVEE</sequence>
<dbReference type="Proteomes" id="UP000618943">
    <property type="component" value="Unassembled WGS sequence"/>
</dbReference>
<gene>
    <name evidence="4" type="ORF">JFL43_07230</name>
</gene>
<evidence type="ECO:0000259" key="3">
    <source>
        <dbReference type="PROSITE" id="PS51462"/>
    </source>
</evidence>
<name>A0ABS1H5G0_9BACL</name>
<dbReference type="InterPro" id="IPR015797">
    <property type="entry name" value="NUDIX_hydrolase-like_dom_sf"/>
</dbReference>
<dbReference type="RefSeq" id="WP_200748473.1">
    <property type="nucleotide sequence ID" value="NZ_JAEOAH010000006.1"/>
</dbReference>
<dbReference type="PANTHER" id="PTHR43046">
    <property type="entry name" value="GDP-MANNOSE MANNOSYL HYDROLASE"/>
    <property type="match status" value="1"/>
</dbReference>
<feature type="domain" description="Nudix hydrolase" evidence="3">
    <location>
        <begin position="4"/>
        <end position="145"/>
    </location>
</feature>
<dbReference type="Pfam" id="PF00293">
    <property type="entry name" value="NUDIX"/>
    <property type="match status" value="1"/>
</dbReference>
<organism evidence="4 5">
    <name type="scientific">Viridibacillus soli</name>
    <dbReference type="NCBI Taxonomy" id="2798301"/>
    <lineage>
        <taxon>Bacteria</taxon>
        <taxon>Bacillati</taxon>
        <taxon>Bacillota</taxon>
        <taxon>Bacilli</taxon>
        <taxon>Bacillales</taxon>
        <taxon>Caryophanaceae</taxon>
        <taxon>Viridibacillus</taxon>
    </lineage>
</organism>
<comment type="cofactor">
    <cofactor evidence="1">
        <name>Mg(2+)</name>
        <dbReference type="ChEBI" id="CHEBI:18420"/>
    </cofactor>
</comment>
<dbReference type="PANTHER" id="PTHR43046:SF14">
    <property type="entry name" value="MUTT_NUDIX FAMILY PROTEIN"/>
    <property type="match status" value="1"/>
</dbReference>